<reference evidence="2" key="1">
    <citation type="journal article" date="2017" name="Nature">
        <title>The sunflower genome provides insights into oil metabolism, flowering and Asterid evolution.</title>
        <authorList>
            <person name="Badouin H."/>
            <person name="Gouzy J."/>
            <person name="Grassa C.J."/>
            <person name="Murat F."/>
            <person name="Staton S.E."/>
            <person name="Cottret L."/>
            <person name="Lelandais-Briere C."/>
            <person name="Owens G.L."/>
            <person name="Carrere S."/>
            <person name="Mayjonade B."/>
            <person name="Legrand L."/>
            <person name="Gill N."/>
            <person name="Kane N.C."/>
            <person name="Bowers J.E."/>
            <person name="Hubner S."/>
            <person name="Bellec A."/>
            <person name="Berard A."/>
            <person name="Berges H."/>
            <person name="Blanchet N."/>
            <person name="Boniface M.C."/>
            <person name="Brunel D."/>
            <person name="Catrice O."/>
            <person name="Chaidir N."/>
            <person name="Claudel C."/>
            <person name="Donnadieu C."/>
            <person name="Faraut T."/>
            <person name="Fievet G."/>
            <person name="Helmstetter N."/>
            <person name="King M."/>
            <person name="Knapp S.J."/>
            <person name="Lai Z."/>
            <person name="Le Paslier M.C."/>
            <person name="Lippi Y."/>
            <person name="Lorenzon L."/>
            <person name="Mandel J.R."/>
            <person name="Marage G."/>
            <person name="Marchand G."/>
            <person name="Marquand E."/>
            <person name="Bret-Mestries E."/>
            <person name="Morien E."/>
            <person name="Nambeesan S."/>
            <person name="Nguyen T."/>
            <person name="Pegot-Espagnet P."/>
            <person name="Pouilly N."/>
            <person name="Raftis F."/>
            <person name="Sallet E."/>
            <person name="Schiex T."/>
            <person name="Thomas J."/>
            <person name="Vandecasteele C."/>
            <person name="Vares D."/>
            <person name="Vear F."/>
            <person name="Vautrin S."/>
            <person name="Crespi M."/>
            <person name="Mangin B."/>
            <person name="Burke J.M."/>
            <person name="Salse J."/>
            <person name="Munos S."/>
            <person name="Vincourt P."/>
            <person name="Rieseberg L.H."/>
            <person name="Langlade N.B."/>
        </authorList>
    </citation>
    <scope>NUCLEOTIDE SEQUENCE [LARGE SCALE GENOMIC DNA]</scope>
    <source>
        <strain evidence="2">cv. SF193</strain>
    </source>
</reference>
<organism evidence="1 2">
    <name type="scientific">Helianthus annuus</name>
    <name type="common">Common sunflower</name>
    <dbReference type="NCBI Taxonomy" id="4232"/>
    <lineage>
        <taxon>Eukaryota</taxon>
        <taxon>Viridiplantae</taxon>
        <taxon>Streptophyta</taxon>
        <taxon>Embryophyta</taxon>
        <taxon>Tracheophyta</taxon>
        <taxon>Spermatophyta</taxon>
        <taxon>Magnoliopsida</taxon>
        <taxon>eudicotyledons</taxon>
        <taxon>Gunneridae</taxon>
        <taxon>Pentapetalae</taxon>
        <taxon>asterids</taxon>
        <taxon>campanulids</taxon>
        <taxon>Asterales</taxon>
        <taxon>Asteraceae</taxon>
        <taxon>Asteroideae</taxon>
        <taxon>Heliantheae alliance</taxon>
        <taxon>Heliantheae</taxon>
        <taxon>Helianthus</taxon>
    </lineage>
</organism>
<evidence type="ECO:0000313" key="1">
    <source>
        <dbReference type="EMBL" id="OTG34183.1"/>
    </source>
</evidence>
<accession>A0A251VG61</accession>
<dbReference type="AlphaFoldDB" id="A0A251VG61"/>
<dbReference type="InParanoid" id="A0A251VG61"/>
<dbReference type="Proteomes" id="UP000215914">
    <property type="component" value="Chromosome 2"/>
</dbReference>
<protein>
    <submittedName>
        <fullName evidence="1">Uncharacterized protein</fullName>
    </submittedName>
</protein>
<proteinExistence type="predicted"/>
<name>A0A251VG61_HELAN</name>
<keyword evidence="2" id="KW-1185">Reference proteome</keyword>
<evidence type="ECO:0000313" key="2">
    <source>
        <dbReference type="Proteomes" id="UP000215914"/>
    </source>
</evidence>
<gene>
    <name evidence="1" type="ORF">HannXRQ_Chr02g0042951</name>
</gene>
<dbReference type="EMBL" id="CM007891">
    <property type="protein sequence ID" value="OTG34183.1"/>
    <property type="molecule type" value="Genomic_DNA"/>
</dbReference>
<sequence length="217" mass="23804">MVYGQHVKVIFISFSSRFDPKTSIFGRFSGEMMKMMMIRDDGDDYDVLGWPTAAPSELQQRRRQLGFDSSRGLGSSGWLVWLLYFEFGSAKVVQPSVRFGSGSVKLNTSLGDGIRFNGSGSVWSELLCSSWVRVSVQRLRVTVHASGFGSVNISQQRLGSWFGLTRSNRVNSGIPGQLSSVLVNARSTQDPVPSDSGACSLRMCSGRLTRVLGSKQT</sequence>